<dbReference type="Pfam" id="PF01558">
    <property type="entry name" value="POR"/>
    <property type="match status" value="1"/>
</dbReference>
<dbReference type="SUPFAM" id="SSF52518">
    <property type="entry name" value="Thiamin diphosphate-binding fold (THDP-binding)"/>
    <property type="match status" value="1"/>
</dbReference>
<keyword evidence="1 6" id="KW-0560">Oxidoreductase</keyword>
<dbReference type="GO" id="GO:0047553">
    <property type="term" value="F:2-oxoglutarate synthase activity"/>
    <property type="evidence" value="ECO:0007669"/>
    <property type="project" value="UniProtKB-EC"/>
</dbReference>
<evidence type="ECO:0000313" key="7">
    <source>
        <dbReference type="Proteomes" id="UP001155057"/>
    </source>
</evidence>
<proteinExistence type="predicted"/>
<dbReference type="InterPro" id="IPR033412">
    <property type="entry name" value="PFOR_II"/>
</dbReference>
<evidence type="ECO:0000256" key="1">
    <source>
        <dbReference type="ARBA" id="ARBA00023002"/>
    </source>
</evidence>
<dbReference type="EMBL" id="JANUAE010000003">
    <property type="protein sequence ID" value="MCS3709496.1"/>
    <property type="molecule type" value="Genomic_DNA"/>
</dbReference>
<organism evidence="6 7">
    <name type="scientific">Salinibacter ruber</name>
    <dbReference type="NCBI Taxonomy" id="146919"/>
    <lineage>
        <taxon>Bacteria</taxon>
        <taxon>Pseudomonadati</taxon>
        <taxon>Rhodothermota</taxon>
        <taxon>Rhodothermia</taxon>
        <taxon>Rhodothermales</taxon>
        <taxon>Salinibacteraceae</taxon>
        <taxon>Salinibacter</taxon>
    </lineage>
</organism>
<feature type="domain" description="Pyruvate:ferredoxin oxidoreductase core" evidence="5">
    <location>
        <begin position="527"/>
        <end position="618"/>
    </location>
</feature>
<dbReference type="Gene3D" id="3.40.920.10">
    <property type="entry name" value="Pyruvate-ferredoxin oxidoreductase, PFOR, domain III"/>
    <property type="match status" value="1"/>
</dbReference>
<dbReference type="Gene3D" id="3.40.50.920">
    <property type="match status" value="1"/>
</dbReference>
<comment type="caution">
    <text evidence="6">The sequence shown here is derived from an EMBL/GenBank/DDBJ whole genome shotgun (WGS) entry which is preliminary data.</text>
</comment>
<dbReference type="InterPro" id="IPR022367">
    <property type="entry name" value="2-oxoacid/accept_OxRdtase_asu"/>
</dbReference>
<dbReference type="FunFam" id="3.40.50.970:FF:000022">
    <property type="entry name" value="2-oxoglutarate ferredoxin oxidoreductase alpha subunit"/>
    <property type="match status" value="1"/>
</dbReference>
<name>A0A9X2PPZ0_9BACT</name>
<feature type="domain" description="Pyruvate/ketoisovalerate oxidoreductase catalytic" evidence="3">
    <location>
        <begin position="25"/>
        <end position="213"/>
    </location>
</feature>
<dbReference type="CDD" id="cd07034">
    <property type="entry name" value="TPP_PYR_PFOR_IOR-alpha_like"/>
    <property type="match status" value="1"/>
</dbReference>
<dbReference type="SUPFAM" id="SSF53323">
    <property type="entry name" value="Pyruvate-ferredoxin oxidoreductase, PFOR, domain III"/>
    <property type="match status" value="1"/>
</dbReference>
<gene>
    <name evidence="6" type="ORF">GGP61_001099</name>
</gene>
<dbReference type="InterPro" id="IPR050722">
    <property type="entry name" value="Pyruvate:ferred/Flavod_OxRd"/>
</dbReference>
<dbReference type="AlphaFoldDB" id="A0A9X2PPZ0"/>
<evidence type="ECO:0000259" key="4">
    <source>
        <dbReference type="Pfam" id="PF01855"/>
    </source>
</evidence>
<dbReference type="Gene3D" id="3.40.50.970">
    <property type="match status" value="1"/>
</dbReference>
<dbReference type="Proteomes" id="UP001155057">
    <property type="component" value="Unassembled WGS sequence"/>
</dbReference>
<dbReference type="Pfam" id="PF17147">
    <property type="entry name" value="PFOR_II"/>
    <property type="match status" value="1"/>
</dbReference>
<dbReference type="InterPro" id="IPR019752">
    <property type="entry name" value="Pyrv/ketoisovalerate_OxRed_cat"/>
</dbReference>
<reference evidence="6" key="1">
    <citation type="submission" date="2022-08" db="EMBL/GenBank/DDBJ databases">
        <title>Genomic Encyclopedia of Type Strains, Phase V (KMG-V): Genome sequencing to study the core and pangenomes of soil and plant-associated prokaryotes.</title>
        <authorList>
            <person name="Whitman W."/>
        </authorList>
    </citation>
    <scope>NUCLEOTIDE SEQUENCE</scope>
    <source>
        <strain evidence="6">SP3049</strain>
    </source>
</reference>
<dbReference type="RefSeq" id="WP_011403201.1">
    <property type="nucleotide sequence ID" value="NZ_CALTRY010000002.1"/>
</dbReference>
<dbReference type="InterPro" id="IPR009014">
    <property type="entry name" value="Transketo_C/PFOR_II"/>
</dbReference>
<feature type="domain" description="Pyruvate flavodoxin/ferredoxin oxidoreductase pyrimidine binding" evidence="4">
    <location>
        <begin position="263"/>
        <end position="489"/>
    </location>
</feature>
<dbReference type="EC" id="1.2.7.3" evidence="6"/>
<evidence type="ECO:0000259" key="3">
    <source>
        <dbReference type="Pfam" id="PF01558"/>
    </source>
</evidence>
<accession>A0A9X2PPZ0</accession>
<evidence type="ECO:0000256" key="2">
    <source>
        <dbReference type="SAM" id="MobiDB-lite"/>
    </source>
</evidence>
<dbReference type="SUPFAM" id="SSF52922">
    <property type="entry name" value="TK C-terminal domain-like"/>
    <property type="match status" value="1"/>
</dbReference>
<protein>
    <submittedName>
        <fullName evidence="6">2-oxoglutarate ferredoxin oxidoreductase subunit alpha</fullName>
        <ecNumber evidence="6">1.2.7.11</ecNumber>
        <ecNumber evidence="6">1.2.7.3</ecNumber>
    </submittedName>
</protein>
<evidence type="ECO:0000313" key="6">
    <source>
        <dbReference type="EMBL" id="MCS3709496.1"/>
    </source>
</evidence>
<dbReference type="InterPro" id="IPR002869">
    <property type="entry name" value="Pyrv_flavodox_OxRed_cen"/>
</dbReference>
<dbReference type="EC" id="1.2.7.11" evidence="6"/>
<feature type="region of interest" description="Disordered" evidence="2">
    <location>
        <begin position="468"/>
        <end position="488"/>
    </location>
</feature>
<dbReference type="InterPro" id="IPR029061">
    <property type="entry name" value="THDP-binding"/>
</dbReference>
<dbReference type="PANTHER" id="PTHR32154:SF20">
    <property type="entry name" value="2-OXOGLUTARATE OXIDOREDUCTASE SUBUNIT KORA"/>
    <property type="match status" value="1"/>
</dbReference>
<dbReference type="Pfam" id="PF01855">
    <property type="entry name" value="POR_N"/>
    <property type="match status" value="1"/>
</dbReference>
<dbReference type="PANTHER" id="PTHR32154">
    <property type="entry name" value="PYRUVATE-FLAVODOXIN OXIDOREDUCTASE-RELATED"/>
    <property type="match status" value="1"/>
</dbReference>
<dbReference type="InterPro" id="IPR002880">
    <property type="entry name" value="Pyrv_Fd/Flavodoxin_OxRdtase_N"/>
</dbReference>
<sequence>MSAPADTTDTKEIPEATVLFAGDSGDGMQITGSQFTLASAYAQNDLATLPDYPAEIRAPAGTTFGVSAFQLHFGAEEVRTPGEKVDLLVAMNAAALKVHLHRVRPGGTIIVNVNAFEEKDLTKADLDQNPLTDGTLDDYQVQEVPLTEITREALSDTDLSLQKVDRSKNMFALGLALWMYSRPVEPAQEWIREKFGDKPAIRDANLTVLEKGFHYGETVDAIGTRYEVNEAAMAPGTYRAVRGAEALALGLVAASVKSDLRLFYGSYPITPASDILHELSEHKNFGVITFQAEDEIAAATSALGASFGGDLGVCATSGPGVALKTETIGLGVMTELPLVVIDMQRGGPSTGLPTKPEQGDLLQAVYGRNGEAPLPVLAATSPGDCFHTAYEACRIAVKYRTPVLVLADGYLGNGSEAWRIPDTDTLPAFDVDFETEATERTMHKDQDGNDQFLPYVRDPETLARAWARPGTPDLEHRLGGLEKEHQTGNVSYDAENHQKMVEIRAQKVQNVTQDIPPTQVYGHSDGDLLVLGWGSTKGAIEEATERAVDRGRRVGSVVLRHVWPLPADLADVLGRFDHVLVPELNNGQLIRVLRDQYPNRDFTPLNKIQGRPFRAEEIVEKIGSLLGRPAPA</sequence>
<feature type="compositionally biased region" description="Basic and acidic residues" evidence="2">
    <location>
        <begin position="473"/>
        <end position="486"/>
    </location>
</feature>
<evidence type="ECO:0000259" key="5">
    <source>
        <dbReference type="Pfam" id="PF17147"/>
    </source>
</evidence>
<dbReference type="NCBIfam" id="TIGR03710">
    <property type="entry name" value="OAFO_sf"/>
    <property type="match status" value="1"/>
</dbReference>
<dbReference type="GO" id="GO:0006979">
    <property type="term" value="P:response to oxidative stress"/>
    <property type="evidence" value="ECO:0007669"/>
    <property type="project" value="TreeGrafter"/>
</dbReference>